<feature type="region of interest" description="Disordered" evidence="1">
    <location>
        <begin position="46"/>
        <end position="72"/>
    </location>
</feature>
<dbReference type="Pfam" id="PF09673">
    <property type="entry name" value="TrbC_Ftype"/>
    <property type="match status" value="1"/>
</dbReference>
<keyword evidence="2" id="KW-0732">Signal</keyword>
<organism evidence="3 4">
    <name type="scientific">Sphingomonas turrisvirgatae</name>
    <dbReference type="NCBI Taxonomy" id="1888892"/>
    <lineage>
        <taxon>Bacteria</taxon>
        <taxon>Pseudomonadati</taxon>
        <taxon>Pseudomonadota</taxon>
        <taxon>Alphaproteobacteria</taxon>
        <taxon>Sphingomonadales</taxon>
        <taxon>Sphingomonadaceae</taxon>
        <taxon>Sphingomonas</taxon>
    </lineage>
</organism>
<evidence type="ECO:0000256" key="1">
    <source>
        <dbReference type="SAM" id="MobiDB-lite"/>
    </source>
</evidence>
<gene>
    <name evidence="3" type="ORF">BFL28_13430</name>
</gene>
<feature type="signal peptide" evidence="2">
    <location>
        <begin position="1"/>
        <end position="25"/>
    </location>
</feature>
<dbReference type="RefSeq" id="WP_069319530.1">
    <property type="nucleotide sequence ID" value="NZ_MDDS01000012.1"/>
</dbReference>
<keyword evidence="4" id="KW-1185">Reference proteome</keyword>
<reference evidence="3 4" key="1">
    <citation type="submission" date="2016-08" db="EMBL/GenBank/DDBJ databases">
        <title>Draft genome of the agarase producing Sphingomonas sp. MCT13.</title>
        <authorList>
            <person name="D'Andrea M.M."/>
            <person name="Rossolini G.M."/>
            <person name="Thaller M.C."/>
        </authorList>
    </citation>
    <scope>NUCLEOTIDE SEQUENCE [LARGE SCALE GENOMIC DNA]</scope>
    <source>
        <strain evidence="3 4">MCT13</strain>
    </source>
</reference>
<dbReference type="EMBL" id="MDDS01000012">
    <property type="protein sequence ID" value="ODP38790.1"/>
    <property type="molecule type" value="Genomic_DNA"/>
</dbReference>
<dbReference type="Proteomes" id="UP000094487">
    <property type="component" value="Unassembled WGS sequence"/>
</dbReference>
<name>A0A1E3M153_9SPHN</name>
<evidence type="ECO:0000256" key="2">
    <source>
        <dbReference type="SAM" id="SignalP"/>
    </source>
</evidence>
<sequence>MPISRPSASSAFGLALTLVGGAALAQDTAKSRIEREGGTAMQRLEKAVGKAKLQESTTRGPNLSARPDPHSRQRAFEGLRKHRISPEIDQRARAARAAAETQFAAQREHMAERLREALGLQPAEMDAVAKAVTRPPSSWVPVLFVSSSMPLPVLRAYAQQLERAKGVLAFRGMPGGMRKMGPMAKLSTQILRIDPGCEGPACAMRNVQIIIDPLVFRQHGIARVPALAMIPSDPAQPYCEREADSPRAAHIVYGDAALSGLIEEYRRIGGEVEVKNVQALLGGA</sequence>
<dbReference type="STRING" id="1888892.BFL28_13430"/>
<evidence type="ECO:0000313" key="4">
    <source>
        <dbReference type="Proteomes" id="UP000094487"/>
    </source>
</evidence>
<dbReference type="AlphaFoldDB" id="A0A1E3M153"/>
<evidence type="ECO:0000313" key="3">
    <source>
        <dbReference type="EMBL" id="ODP38790.1"/>
    </source>
</evidence>
<dbReference type="OrthoDB" id="5391856at2"/>
<feature type="chain" id="PRO_5009132357" evidence="2">
    <location>
        <begin position="26"/>
        <end position="284"/>
    </location>
</feature>
<protein>
    <submittedName>
        <fullName evidence="3">Conjugal transfer protein TrbC</fullName>
    </submittedName>
</protein>
<proteinExistence type="predicted"/>
<dbReference type="InterPro" id="IPR019106">
    <property type="entry name" value="T4SS_TrbC"/>
</dbReference>
<accession>A0A1E3M153</accession>
<comment type="caution">
    <text evidence="3">The sequence shown here is derived from an EMBL/GenBank/DDBJ whole genome shotgun (WGS) entry which is preliminary data.</text>
</comment>